<proteinExistence type="predicted"/>
<evidence type="ECO:0000313" key="2">
    <source>
        <dbReference type="EMBL" id="UWU16251.1"/>
    </source>
</evidence>
<dbReference type="EMBL" id="CP104143">
    <property type="protein sequence ID" value="UWU16251.1"/>
    <property type="molecule type" value="Genomic_DNA"/>
</dbReference>
<sequence length="114" mass="12745">MLRISCSEWFGLHVLSPILAEFSLAHPKIVVELLTARNLFRREAELVALIRPFTEPDIISRKLMHIEYGPYAAKDSRPPVMGDGRGFNIVAMDQASPPRRTLIGSSTNFPTPIS</sequence>
<protein>
    <submittedName>
        <fullName evidence="2">Substrate-binding domain-containing protein</fullName>
    </submittedName>
</protein>
<dbReference type="InterPro" id="IPR005119">
    <property type="entry name" value="LysR_subst-bd"/>
</dbReference>
<accession>A0ABY5XQ71</accession>
<evidence type="ECO:0000313" key="3">
    <source>
        <dbReference type="Proteomes" id="UP001060123"/>
    </source>
</evidence>
<reference evidence="2" key="1">
    <citation type="submission" date="2022-09" db="EMBL/GenBank/DDBJ databases">
        <title>Australian commercial rhizobial inoculants.</title>
        <authorList>
            <person name="Kohlmeier M.G."/>
            <person name="O'Hara G.W."/>
            <person name="Colombi E."/>
            <person name="Ramsay J.P."/>
            <person name="Terpolilli J."/>
        </authorList>
    </citation>
    <scope>NUCLEOTIDE SEQUENCE</scope>
    <source>
        <strain evidence="2">WSM1592</strain>
    </source>
</reference>
<dbReference type="Gene3D" id="3.40.190.290">
    <property type="match status" value="1"/>
</dbReference>
<dbReference type="Proteomes" id="UP001060123">
    <property type="component" value="Chromosome"/>
</dbReference>
<dbReference type="RefSeq" id="WP_027509289.1">
    <property type="nucleotide sequence ID" value="NZ_CP104143.1"/>
</dbReference>
<name>A0ABY5XQ71_RHISU</name>
<feature type="domain" description="LysR substrate-binding" evidence="1">
    <location>
        <begin position="2"/>
        <end position="102"/>
    </location>
</feature>
<dbReference type="SUPFAM" id="SSF53850">
    <property type="entry name" value="Periplasmic binding protein-like II"/>
    <property type="match status" value="1"/>
</dbReference>
<dbReference type="Pfam" id="PF03466">
    <property type="entry name" value="LysR_substrate"/>
    <property type="match status" value="1"/>
</dbReference>
<evidence type="ECO:0000259" key="1">
    <source>
        <dbReference type="Pfam" id="PF03466"/>
    </source>
</evidence>
<organism evidence="2 3">
    <name type="scientific">Rhizobium sullae</name>
    <name type="common">Rhizobium hedysari</name>
    <dbReference type="NCBI Taxonomy" id="50338"/>
    <lineage>
        <taxon>Bacteria</taxon>
        <taxon>Pseudomonadati</taxon>
        <taxon>Pseudomonadota</taxon>
        <taxon>Alphaproteobacteria</taxon>
        <taxon>Hyphomicrobiales</taxon>
        <taxon>Rhizobiaceae</taxon>
        <taxon>Rhizobium/Agrobacterium group</taxon>
        <taxon>Rhizobium</taxon>
    </lineage>
</organism>
<gene>
    <name evidence="2" type="ORF">N2599_09845</name>
</gene>
<keyword evidence="3" id="KW-1185">Reference proteome</keyword>